<keyword evidence="3" id="KW-1185">Reference proteome</keyword>
<dbReference type="GO" id="GO:0032259">
    <property type="term" value="P:methylation"/>
    <property type="evidence" value="ECO:0007669"/>
    <property type="project" value="UniProtKB-KW"/>
</dbReference>
<organism evidence="2 3">
    <name type="scientific">Occallatibacter riparius</name>
    <dbReference type="NCBI Taxonomy" id="1002689"/>
    <lineage>
        <taxon>Bacteria</taxon>
        <taxon>Pseudomonadati</taxon>
        <taxon>Acidobacteriota</taxon>
        <taxon>Terriglobia</taxon>
        <taxon>Terriglobales</taxon>
        <taxon>Acidobacteriaceae</taxon>
        <taxon>Occallatibacter</taxon>
    </lineage>
</organism>
<dbReference type="RefSeq" id="WP_260792532.1">
    <property type="nucleotide sequence ID" value="NZ_CP093313.1"/>
</dbReference>
<dbReference type="Gene3D" id="3.40.50.150">
    <property type="entry name" value="Vaccinia Virus protein VP39"/>
    <property type="match status" value="1"/>
</dbReference>
<keyword evidence="2" id="KW-0808">Transferase</keyword>
<protein>
    <submittedName>
        <fullName evidence="2">SAM-dependent methyltransferase</fullName>
    </submittedName>
</protein>
<dbReference type="SUPFAM" id="SSF53335">
    <property type="entry name" value="S-adenosyl-L-methionine-dependent methyltransferases"/>
    <property type="match status" value="1"/>
</dbReference>
<feature type="region of interest" description="Disordered" evidence="1">
    <location>
        <begin position="1"/>
        <end position="22"/>
    </location>
</feature>
<evidence type="ECO:0000256" key="1">
    <source>
        <dbReference type="SAM" id="MobiDB-lite"/>
    </source>
</evidence>
<dbReference type="EMBL" id="CP093313">
    <property type="protein sequence ID" value="UWZ83198.1"/>
    <property type="molecule type" value="Genomic_DNA"/>
</dbReference>
<dbReference type="Proteomes" id="UP001059380">
    <property type="component" value="Chromosome"/>
</dbReference>
<gene>
    <name evidence="2" type="ORF">MOP44_21835</name>
</gene>
<evidence type="ECO:0000313" key="3">
    <source>
        <dbReference type="Proteomes" id="UP001059380"/>
    </source>
</evidence>
<accession>A0A9J7BQI2</accession>
<sequence length="214" mass="24019">MMRWLEKKQNAPTSGSAPSGPRFTRYSGGWSTLRKRLHSEPGLRVIDTGATSPTNINYLTSIGHSVYMADLVHDAYSGDWQRGADEDGNTIWDVDGFLDSSFNFSGKKFDIVLLWTTLDYLPEALVAPVVNRLYDSMNPGGSVLAFFHTKTQGPMTEHNRFHVTPTDEVEVQPGEPHPIQRAFTNRSIEKLFTGWSGHRQFLAKDALSEVIMTR</sequence>
<keyword evidence="2" id="KW-0489">Methyltransferase</keyword>
<proteinExistence type="predicted"/>
<dbReference type="GO" id="GO:0008168">
    <property type="term" value="F:methyltransferase activity"/>
    <property type="evidence" value="ECO:0007669"/>
    <property type="project" value="UniProtKB-KW"/>
</dbReference>
<evidence type="ECO:0000313" key="2">
    <source>
        <dbReference type="EMBL" id="UWZ83198.1"/>
    </source>
</evidence>
<dbReference type="InterPro" id="IPR029063">
    <property type="entry name" value="SAM-dependent_MTases_sf"/>
</dbReference>
<name>A0A9J7BQI2_9BACT</name>
<dbReference type="AlphaFoldDB" id="A0A9J7BQI2"/>
<reference evidence="2" key="1">
    <citation type="submission" date="2021-04" db="EMBL/GenBank/DDBJ databases">
        <title>Phylogenetic analysis of Acidobacteriaceae.</title>
        <authorList>
            <person name="Qiu L."/>
            <person name="Zhang Q."/>
        </authorList>
    </citation>
    <scope>NUCLEOTIDE SEQUENCE</scope>
    <source>
        <strain evidence="2">DSM 25168</strain>
    </source>
</reference>
<dbReference type="KEGG" id="orp:MOP44_21835"/>